<name>A0A3M7MGA5_9PLEO</name>
<dbReference type="InterPro" id="IPR008427">
    <property type="entry name" value="Extracellular_membr_CFEM_dom"/>
</dbReference>
<comment type="similarity">
    <text evidence="3">Belongs to the RBT5 family.</text>
</comment>
<keyword evidence="5" id="KW-0325">Glycoprotein</keyword>
<keyword evidence="6 10" id="KW-0732">Signal</keyword>
<evidence type="ECO:0000256" key="1">
    <source>
        <dbReference type="ARBA" id="ARBA00004589"/>
    </source>
</evidence>
<proteinExistence type="inferred from homology"/>
<dbReference type="GO" id="GO:0005576">
    <property type="term" value="C:extracellular region"/>
    <property type="evidence" value="ECO:0007669"/>
    <property type="project" value="UniProtKB-SubCell"/>
</dbReference>
<feature type="domain" description="CFEM" evidence="11">
    <location>
        <begin position="64"/>
        <end position="125"/>
    </location>
</feature>
<evidence type="ECO:0000256" key="8">
    <source>
        <dbReference type="ARBA" id="ARBA00023288"/>
    </source>
</evidence>
<evidence type="ECO:0000256" key="3">
    <source>
        <dbReference type="ARBA" id="ARBA00010031"/>
    </source>
</evidence>
<keyword evidence="8" id="KW-0449">Lipoprotein</keyword>
<dbReference type="Proteomes" id="UP000265663">
    <property type="component" value="Unassembled WGS sequence"/>
</dbReference>
<dbReference type="EMBL" id="KE747840">
    <property type="protein sequence ID" value="RMZ73513.1"/>
    <property type="molecule type" value="Genomic_DNA"/>
</dbReference>
<evidence type="ECO:0000259" key="11">
    <source>
        <dbReference type="Pfam" id="PF05730"/>
    </source>
</evidence>
<evidence type="ECO:0000256" key="10">
    <source>
        <dbReference type="SAM" id="SignalP"/>
    </source>
</evidence>
<keyword evidence="7" id="KW-1015">Disulfide bond</keyword>
<keyword evidence="4" id="KW-0964">Secreted</keyword>
<evidence type="ECO:0000313" key="12">
    <source>
        <dbReference type="EMBL" id="RMZ73513.1"/>
    </source>
</evidence>
<evidence type="ECO:0000256" key="6">
    <source>
        <dbReference type="ARBA" id="ARBA00022729"/>
    </source>
</evidence>
<reference evidence="12 13" key="1">
    <citation type="journal article" date="2014" name="PLoS ONE">
        <title>De novo Genome Assembly of the Fungal Plant Pathogen Pyrenophora semeniperda.</title>
        <authorList>
            <person name="Soliai M.M."/>
            <person name="Meyer S.E."/>
            <person name="Udall J.A."/>
            <person name="Elzinga D.E."/>
            <person name="Hermansen R.A."/>
            <person name="Bodily P.M."/>
            <person name="Hart A.A."/>
            <person name="Coleman C.E."/>
        </authorList>
    </citation>
    <scope>NUCLEOTIDE SEQUENCE [LARGE SCALE GENOMIC DNA]</scope>
    <source>
        <strain evidence="12 13">CCB06</strain>
        <tissue evidence="12">Mycelium</tissue>
    </source>
</reference>
<evidence type="ECO:0000256" key="5">
    <source>
        <dbReference type="ARBA" id="ARBA00022622"/>
    </source>
</evidence>
<dbReference type="Pfam" id="PF05730">
    <property type="entry name" value="CFEM"/>
    <property type="match status" value="1"/>
</dbReference>
<keyword evidence="13" id="KW-1185">Reference proteome</keyword>
<dbReference type="OrthoDB" id="3785142at2759"/>
<dbReference type="AlphaFoldDB" id="A0A3M7MGA5"/>
<feature type="region of interest" description="Disordered" evidence="9">
    <location>
        <begin position="21"/>
        <end position="60"/>
    </location>
</feature>
<evidence type="ECO:0000256" key="7">
    <source>
        <dbReference type="ARBA" id="ARBA00023157"/>
    </source>
</evidence>
<feature type="compositionally biased region" description="Pro residues" evidence="9">
    <location>
        <begin position="32"/>
        <end position="48"/>
    </location>
</feature>
<feature type="chain" id="PRO_5018270794" description="CFEM domain-containing protein" evidence="10">
    <location>
        <begin position="18"/>
        <end position="126"/>
    </location>
</feature>
<accession>A0A3M7MGA5</accession>
<protein>
    <recommendedName>
        <fullName evidence="11">CFEM domain-containing protein</fullName>
    </recommendedName>
</protein>
<gene>
    <name evidence="12" type="ORF">GMOD_00008032</name>
</gene>
<comment type="subcellular location">
    <subcellularLocation>
        <location evidence="1">Membrane</location>
        <topology evidence="1">Lipid-anchor</topology>
        <topology evidence="1">GPI-anchor</topology>
    </subcellularLocation>
    <subcellularLocation>
        <location evidence="2">Secreted</location>
    </subcellularLocation>
</comment>
<keyword evidence="5" id="KW-0336">GPI-anchor</keyword>
<feature type="signal peptide" evidence="10">
    <location>
        <begin position="1"/>
        <end position="17"/>
    </location>
</feature>
<organism evidence="12 13">
    <name type="scientific">Pyrenophora seminiperda CCB06</name>
    <dbReference type="NCBI Taxonomy" id="1302712"/>
    <lineage>
        <taxon>Eukaryota</taxon>
        <taxon>Fungi</taxon>
        <taxon>Dikarya</taxon>
        <taxon>Ascomycota</taxon>
        <taxon>Pezizomycotina</taxon>
        <taxon>Dothideomycetes</taxon>
        <taxon>Pleosporomycetidae</taxon>
        <taxon>Pleosporales</taxon>
        <taxon>Pleosporineae</taxon>
        <taxon>Pleosporaceae</taxon>
        <taxon>Pyrenophora</taxon>
    </lineage>
</organism>
<keyword evidence="5" id="KW-0472">Membrane</keyword>
<evidence type="ECO:0000313" key="13">
    <source>
        <dbReference type="Proteomes" id="UP000265663"/>
    </source>
</evidence>
<evidence type="ECO:0000256" key="9">
    <source>
        <dbReference type="SAM" id="MobiDB-lite"/>
    </source>
</evidence>
<evidence type="ECO:0000256" key="4">
    <source>
        <dbReference type="ARBA" id="ARBA00022525"/>
    </source>
</evidence>
<evidence type="ECO:0000256" key="2">
    <source>
        <dbReference type="ARBA" id="ARBA00004613"/>
    </source>
</evidence>
<dbReference type="GO" id="GO:0098552">
    <property type="term" value="C:side of membrane"/>
    <property type="evidence" value="ECO:0007669"/>
    <property type="project" value="UniProtKB-KW"/>
</dbReference>
<sequence length="126" mass="12753">MRFTVPVMVMAAGVVLASPVTSTSSLVSRKAAPPPPPPPPPMPMPPKGKPQMMKPGMPGPGGTVANVGPCPMDCWNQAAATAGCDPNADDKCLCGPFFDAVTSCTAAACSIGDNLSTLNVLSPECR</sequence>